<organism evidence="1 2">
    <name type="scientific">Prorocentrum cordatum</name>
    <dbReference type="NCBI Taxonomy" id="2364126"/>
    <lineage>
        <taxon>Eukaryota</taxon>
        <taxon>Sar</taxon>
        <taxon>Alveolata</taxon>
        <taxon>Dinophyceae</taxon>
        <taxon>Prorocentrales</taxon>
        <taxon>Prorocentraceae</taxon>
        <taxon>Prorocentrum</taxon>
    </lineage>
</organism>
<keyword evidence="2" id="KW-1185">Reference proteome</keyword>
<proteinExistence type="predicted"/>
<reference evidence="1" key="1">
    <citation type="submission" date="2023-10" db="EMBL/GenBank/DDBJ databases">
        <authorList>
            <person name="Chen Y."/>
            <person name="Shah S."/>
            <person name="Dougan E. K."/>
            <person name="Thang M."/>
            <person name="Chan C."/>
        </authorList>
    </citation>
    <scope>NUCLEOTIDE SEQUENCE [LARGE SCALE GENOMIC DNA]</scope>
</reference>
<name>A0ABN9WJH2_9DINO</name>
<gene>
    <name evidence="1" type="ORF">PCOR1329_LOCUS66859</name>
</gene>
<protein>
    <recommendedName>
        <fullName evidence="3">Protein-serine/threonine kinase</fullName>
    </recommendedName>
</protein>
<evidence type="ECO:0000313" key="2">
    <source>
        <dbReference type="Proteomes" id="UP001189429"/>
    </source>
</evidence>
<dbReference type="Proteomes" id="UP001189429">
    <property type="component" value="Unassembled WGS sequence"/>
</dbReference>
<evidence type="ECO:0008006" key="3">
    <source>
        <dbReference type="Google" id="ProtNLM"/>
    </source>
</evidence>
<evidence type="ECO:0000313" key="1">
    <source>
        <dbReference type="EMBL" id="CAK0885157.1"/>
    </source>
</evidence>
<dbReference type="EMBL" id="CAUYUJ010018633">
    <property type="protein sequence ID" value="CAK0885157.1"/>
    <property type="molecule type" value="Genomic_DNA"/>
</dbReference>
<accession>A0ABN9WJH2</accession>
<comment type="caution">
    <text evidence="1">The sequence shown here is derived from an EMBL/GenBank/DDBJ whole genome shotgun (WGS) entry which is preliminary data.</text>
</comment>
<sequence>MLAAVAPRGRQALLAPAAALGPRALPEPRCLDRAGAQLLARRFGRGGSGGGGTTDGPFRHLKPRFTEKKKHFNEVLVLADRVKLLETAQDVLNEPERQFPRPFWEVMAKRCIQSMHLFRPLELAIVTRMFDVHQPGIRSGLDVYGHAATQAQEASGIPGHALLVLSDVFPRRLKSPAKLRDVMAHLGREAADALWELSAAHAVRVLGAVGSAGVRDPALCGRVAAKLWAQLQAEPGALELEDLAGAAAALAAQEHRDVPLLRELAARTAQLCAASPAGAEAARGVLGSLAALGVEPAPEALQAAAAAAA</sequence>